<protein>
    <submittedName>
        <fullName evidence="2">Uncharacterized protein</fullName>
    </submittedName>
</protein>
<gene>
    <name evidence="2" type="ORF">ACFSXZ_40815</name>
</gene>
<dbReference type="RefSeq" id="WP_378271903.1">
    <property type="nucleotide sequence ID" value="NZ_JBHUKR010000030.1"/>
</dbReference>
<feature type="compositionally biased region" description="Basic and acidic residues" evidence="1">
    <location>
        <begin position="264"/>
        <end position="274"/>
    </location>
</feature>
<feature type="region of interest" description="Disordered" evidence="1">
    <location>
        <begin position="262"/>
        <end position="296"/>
    </location>
</feature>
<evidence type="ECO:0000313" key="2">
    <source>
        <dbReference type="EMBL" id="MFD2422684.1"/>
    </source>
</evidence>
<proteinExistence type="predicted"/>
<evidence type="ECO:0000256" key="1">
    <source>
        <dbReference type="SAM" id="MobiDB-lite"/>
    </source>
</evidence>
<sequence>MHGAKRQADEIRAYVESQAAEEVLHLEKAASELVGLARHDIWDVHGTASRWWVMTNPTNLYDQTDFKSRDVVLTFHIGLTLRIEYSRERTVPVAPTSAELLPGSWRRWQQAFESYDNGDEAEAFQSVGVRLRECLVSFVGEIRDDELVPDGQTSPKAADFKGWTELLANWLAAGESGARLRSYLKKLAVETWEYVNWLTHAKNAVRMDAEIGLKAVEHLLGTYTAARLRLAGLPRRCEACGSYEVVAGVCPHCAWADSTYVPPEPRESSEDKQAARMTQPCTPSSDISTFMSPNDF</sequence>
<name>A0ABW5G8T4_9PSEU</name>
<evidence type="ECO:0000313" key="3">
    <source>
        <dbReference type="Proteomes" id="UP001597417"/>
    </source>
</evidence>
<comment type="caution">
    <text evidence="2">The sequence shown here is derived from an EMBL/GenBank/DDBJ whole genome shotgun (WGS) entry which is preliminary data.</text>
</comment>
<dbReference type="Proteomes" id="UP001597417">
    <property type="component" value="Unassembled WGS sequence"/>
</dbReference>
<accession>A0ABW5G8T4</accession>
<dbReference type="EMBL" id="JBHUKR010000030">
    <property type="protein sequence ID" value="MFD2422684.1"/>
    <property type="molecule type" value="Genomic_DNA"/>
</dbReference>
<feature type="compositionally biased region" description="Polar residues" evidence="1">
    <location>
        <begin position="279"/>
        <end position="296"/>
    </location>
</feature>
<reference evidence="3" key="1">
    <citation type="journal article" date="2019" name="Int. J. Syst. Evol. Microbiol.">
        <title>The Global Catalogue of Microorganisms (GCM) 10K type strain sequencing project: providing services to taxonomists for standard genome sequencing and annotation.</title>
        <authorList>
            <consortium name="The Broad Institute Genomics Platform"/>
            <consortium name="The Broad Institute Genome Sequencing Center for Infectious Disease"/>
            <person name="Wu L."/>
            <person name="Ma J."/>
        </authorList>
    </citation>
    <scope>NUCLEOTIDE SEQUENCE [LARGE SCALE GENOMIC DNA]</scope>
    <source>
        <strain evidence="3">CGMCC 4.7645</strain>
    </source>
</reference>
<keyword evidence="3" id="KW-1185">Reference proteome</keyword>
<organism evidence="2 3">
    <name type="scientific">Amycolatopsis pigmentata</name>
    <dbReference type="NCBI Taxonomy" id="450801"/>
    <lineage>
        <taxon>Bacteria</taxon>
        <taxon>Bacillati</taxon>
        <taxon>Actinomycetota</taxon>
        <taxon>Actinomycetes</taxon>
        <taxon>Pseudonocardiales</taxon>
        <taxon>Pseudonocardiaceae</taxon>
        <taxon>Amycolatopsis</taxon>
    </lineage>
</organism>